<keyword evidence="3" id="KW-1185">Reference proteome</keyword>
<feature type="region of interest" description="Disordered" evidence="1">
    <location>
        <begin position="25"/>
        <end position="75"/>
    </location>
</feature>
<dbReference type="AlphaFoldDB" id="A0A1E7NG32"/>
<gene>
    <name evidence="2" type="ORF">HS99_0003030</name>
</gene>
<evidence type="ECO:0000313" key="3">
    <source>
        <dbReference type="Proteomes" id="UP000037395"/>
    </source>
</evidence>
<reference evidence="2" key="1">
    <citation type="submission" date="2016-08" db="EMBL/GenBank/DDBJ databases">
        <title>Sequencing, Assembly and Comparative Genomics of S. aureofaciens ATCC 10762.</title>
        <authorList>
            <person name="Gradnigo J.S."/>
            <person name="Johnson N."/>
            <person name="Somerville G.A."/>
        </authorList>
    </citation>
    <scope>NUCLEOTIDE SEQUENCE [LARGE SCALE GENOMIC DNA]</scope>
    <source>
        <strain evidence="2">ATCC 10762</strain>
    </source>
</reference>
<proteinExistence type="predicted"/>
<name>A0A1E7NG32_KITAU</name>
<dbReference type="EMBL" id="JPRF03000001">
    <property type="protein sequence ID" value="OEV39656.1"/>
    <property type="molecule type" value="Genomic_DNA"/>
</dbReference>
<comment type="caution">
    <text evidence="2">The sequence shown here is derived from an EMBL/GenBank/DDBJ whole genome shotgun (WGS) entry which is preliminary data.</text>
</comment>
<accession>A0A1E7NG32</accession>
<sequence>MPRPSVRRSPLRVALCTTCFDDTCPGPGWAGGTRPGEGTHTGPDSGTWASIRSLEVDDRPFAGPTAAAPRDRTAG</sequence>
<evidence type="ECO:0000313" key="2">
    <source>
        <dbReference type="EMBL" id="OEV39656.1"/>
    </source>
</evidence>
<dbReference type="Proteomes" id="UP000037395">
    <property type="component" value="Unassembled WGS sequence"/>
</dbReference>
<evidence type="ECO:0000256" key="1">
    <source>
        <dbReference type="SAM" id="MobiDB-lite"/>
    </source>
</evidence>
<organism evidence="2 3">
    <name type="scientific">Kitasatospora aureofaciens</name>
    <name type="common">Streptomyces aureofaciens</name>
    <dbReference type="NCBI Taxonomy" id="1894"/>
    <lineage>
        <taxon>Bacteria</taxon>
        <taxon>Bacillati</taxon>
        <taxon>Actinomycetota</taxon>
        <taxon>Actinomycetes</taxon>
        <taxon>Kitasatosporales</taxon>
        <taxon>Streptomycetaceae</taxon>
        <taxon>Kitasatospora</taxon>
    </lineage>
</organism>
<protein>
    <submittedName>
        <fullName evidence="2">Uncharacterized protein</fullName>
    </submittedName>
</protein>